<reference evidence="1 2" key="1">
    <citation type="journal article" date="2019" name="Sci. Rep.">
        <title>Orb-weaving spider Araneus ventricosus genome elucidates the spidroin gene catalogue.</title>
        <authorList>
            <person name="Kono N."/>
            <person name="Nakamura H."/>
            <person name="Ohtoshi R."/>
            <person name="Moran D.A.P."/>
            <person name="Shinohara A."/>
            <person name="Yoshida Y."/>
            <person name="Fujiwara M."/>
            <person name="Mori M."/>
            <person name="Tomita M."/>
            <person name="Arakawa K."/>
        </authorList>
    </citation>
    <scope>NUCLEOTIDE SEQUENCE [LARGE SCALE GENOMIC DNA]</scope>
</reference>
<comment type="caution">
    <text evidence="1">The sequence shown here is derived from an EMBL/GenBank/DDBJ whole genome shotgun (WGS) entry which is preliminary data.</text>
</comment>
<keyword evidence="2" id="KW-1185">Reference proteome</keyword>
<dbReference type="EMBL" id="BGPR01000770">
    <property type="protein sequence ID" value="GBM34819.1"/>
    <property type="molecule type" value="Genomic_DNA"/>
</dbReference>
<accession>A0A4Y2F2S6</accession>
<proteinExistence type="predicted"/>
<evidence type="ECO:0000313" key="2">
    <source>
        <dbReference type="Proteomes" id="UP000499080"/>
    </source>
</evidence>
<sequence length="117" mass="13677">MLPSSGLEFFTNAITMKQNVHNMPVNTINISTRNWVVVKYDESLYAGEVTQVLGNDIEVSAMEKSGKFWKWPKREYKMFYNMSEAIKVIQPPTMLMEFLTFQIFRKKLLCTAHENKC</sequence>
<dbReference type="AlphaFoldDB" id="A0A4Y2F2S6"/>
<name>A0A4Y2F2S6_ARAVE</name>
<organism evidence="1 2">
    <name type="scientific">Araneus ventricosus</name>
    <name type="common">Orbweaver spider</name>
    <name type="synonym">Epeira ventricosa</name>
    <dbReference type="NCBI Taxonomy" id="182803"/>
    <lineage>
        <taxon>Eukaryota</taxon>
        <taxon>Metazoa</taxon>
        <taxon>Ecdysozoa</taxon>
        <taxon>Arthropoda</taxon>
        <taxon>Chelicerata</taxon>
        <taxon>Arachnida</taxon>
        <taxon>Araneae</taxon>
        <taxon>Araneomorphae</taxon>
        <taxon>Entelegynae</taxon>
        <taxon>Araneoidea</taxon>
        <taxon>Araneidae</taxon>
        <taxon>Araneus</taxon>
    </lineage>
</organism>
<evidence type="ECO:0000313" key="1">
    <source>
        <dbReference type="EMBL" id="GBM34819.1"/>
    </source>
</evidence>
<protein>
    <submittedName>
        <fullName evidence="1">Uncharacterized protein</fullName>
    </submittedName>
</protein>
<gene>
    <name evidence="1" type="ORF">AVEN_208026_1</name>
</gene>
<dbReference type="OrthoDB" id="71166at2759"/>
<dbReference type="Proteomes" id="UP000499080">
    <property type="component" value="Unassembled WGS sequence"/>
</dbReference>